<keyword evidence="1" id="KW-0175">Coiled coil</keyword>
<evidence type="ECO:0000259" key="2">
    <source>
        <dbReference type="Pfam" id="PF07833"/>
    </source>
</evidence>
<evidence type="ECO:0000313" key="4">
    <source>
        <dbReference type="Proteomes" id="UP000198828"/>
    </source>
</evidence>
<dbReference type="Gene3D" id="3.30.457.10">
    <property type="entry name" value="Copper amine oxidase-like, N-terminal domain"/>
    <property type="match status" value="1"/>
</dbReference>
<dbReference type="InterPro" id="IPR036582">
    <property type="entry name" value="Mao_N_sf"/>
</dbReference>
<evidence type="ECO:0000313" key="3">
    <source>
        <dbReference type="EMBL" id="SDW76871.1"/>
    </source>
</evidence>
<feature type="domain" description="Copper amine oxidase-like N-terminal" evidence="2">
    <location>
        <begin position="36"/>
        <end position="97"/>
    </location>
</feature>
<dbReference type="EMBL" id="FNNG01000004">
    <property type="protein sequence ID" value="SDW76871.1"/>
    <property type="molecule type" value="Genomic_DNA"/>
</dbReference>
<gene>
    <name evidence="3" type="ORF">SAMN05660923_01192</name>
</gene>
<dbReference type="OrthoDB" id="337615at2"/>
<accession>A0A1H2W8J9</accession>
<protein>
    <submittedName>
        <fullName evidence="3">Copper amine oxidase N-terminal domain-containing protein</fullName>
    </submittedName>
</protein>
<feature type="coiled-coil region" evidence="1">
    <location>
        <begin position="102"/>
        <end position="147"/>
    </location>
</feature>
<name>A0A1H2W8J9_9FIRM</name>
<keyword evidence="4" id="KW-1185">Reference proteome</keyword>
<dbReference type="Pfam" id="PF07833">
    <property type="entry name" value="Cu_amine_oxidN1"/>
    <property type="match status" value="1"/>
</dbReference>
<dbReference type="InterPro" id="IPR012854">
    <property type="entry name" value="Cu_amine_oxidase-like_N"/>
</dbReference>
<dbReference type="SUPFAM" id="SSF55383">
    <property type="entry name" value="Copper amine oxidase, domain N"/>
    <property type="match status" value="1"/>
</dbReference>
<sequence>MFKGIRFKKVLIISIVLVLALGTIATAANQVYQKKLTATYGRIKFKVGGKDVTKEIEKKYNTPAFIVDGRSYVPVRAIAELLDMEIKWDEETYTAEIIDVKSKAYEEELKKRDNEIAELKKEIEKLKEKAEEEKAKKEKDIKDIEKELNSKFGTYEGVDFDIVLKESSNRIDVNITMDLRDVRQENYWNRIKHSDRKALIEDIVDIILSEISNVDIYGSIYDEYYRKDVLTFNKKKNSSLSISYGSSSSSSRGYYDRDIEDIVYNEFDKEKIKVYIDDIDTRNYEVYLSIDLDISRSEYVDIKNYELLDTLDRIADKIFYYYDYDHDDDRVIIDIYVDGKYETEYRIYGDEKYGKYYK</sequence>
<dbReference type="RefSeq" id="WP_093751789.1">
    <property type="nucleotide sequence ID" value="NZ_FNNG01000004.1"/>
</dbReference>
<evidence type="ECO:0000256" key="1">
    <source>
        <dbReference type="SAM" id="Coils"/>
    </source>
</evidence>
<reference evidence="3 4" key="1">
    <citation type="submission" date="2016-10" db="EMBL/GenBank/DDBJ databases">
        <authorList>
            <person name="de Groot N.N."/>
        </authorList>
    </citation>
    <scope>NUCLEOTIDE SEQUENCE [LARGE SCALE GENOMIC DNA]</scope>
    <source>
        <strain evidence="3 4">DSM 23310</strain>
    </source>
</reference>
<dbReference type="Proteomes" id="UP000198828">
    <property type="component" value="Unassembled WGS sequence"/>
</dbReference>
<organism evidence="3 4">
    <name type="scientific">Tepidimicrobium xylanilyticum</name>
    <dbReference type="NCBI Taxonomy" id="1123352"/>
    <lineage>
        <taxon>Bacteria</taxon>
        <taxon>Bacillati</taxon>
        <taxon>Bacillota</taxon>
        <taxon>Tissierellia</taxon>
        <taxon>Tissierellales</taxon>
        <taxon>Tepidimicrobiaceae</taxon>
        <taxon>Tepidimicrobium</taxon>
    </lineage>
</organism>
<dbReference type="AlphaFoldDB" id="A0A1H2W8J9"/>
<proteinExistence type="predicted"/>